<dbReference type="EC" id="2.5.1.19" evidence="7"/>
<dbReference type="CDD" id="cd01556">
    <property type="entry name" value="EPSP_synthase"/>
    <property type="match status" value="1"/>
</dbReference>
<feature type="binding site" evidence="7">
    <location>
        <position position="423"/>
    </location>
    <ligand>
        <name>phosphoenolpyruvate</name>
        <dbReference type="ChEBI" id="CHEBI:58702"/>
    </ligand>
</feature>
<feature type="binding site" evidence="7">
    <location>
        <position position="175"/>
    </location>
    <ligand>
        <name>3-phosphoshikimate</name>
        <dbReference type="ChEBI" id="CHEBI:145989"/>
    </ligand>
</feature>
<feature type="binding site" evidence="7">
    <location>
        <position position="127"/>
    </location>
    <ligand>
        <name>phosphoenolpyruvate</name>
        <dbReference type="ChEBI" id="CHEBI:58702"/>
    </ligand>
</feature>
<keyword evidence="4 7" id="KW-0808">Transferase</keyword>
<evidence type="ECO:0000256" key="6">
    <source>
        <dbReference type="ARBA" id="ARBA00044633"/>
    </source>
</evidence>
<evidence type="ECO:0000256" key="4">
    <source>
        <dbReference type="ARBA" id="ARBA00022679"/>
    </source>
</evidence>
<dbReference type="InterPro" id="IPR013792">
    <property type="entry name" value="RNA3'P_cycl/enolpyr_Trfase_a/b"/>
</dbReference>
<feature type="binding site" evidence="7">
    <location>
        <position position="31"/>
    </location>
    <ligand>
        <name>3-phosphoshikimate</name>
        <dbReference type="ChEBI" id="CHEBI:145989"/>
    </ligand>
</feature>
<comment type="function">
    <text evidence="7">Catalyzes the transfer of the enolpyruvyl moiety of phosphoenolpyruvate (PEP) to the 5-hydroxyl of shikimate-3-phosphate (S3P) to produce enolpyruvyl shikimate-3-phosphate and inorganic phosphate.</text>
</comment>
<comment type="caution">
    <text evidence="9">The sequence shown here is derived from an EMBL/GenBank/DDBJ whole genome shotgun (WGS) entry which is preliminary data.</text>
</comment>
<keyword evidence="3 7" id="KW-0028">Amino-acid biosynthesis</keyword>
<feature type="binding site" evidence="7">
    <location>
        <position position="175"/>
    </location>
    <ligand>
        <name>phosphoenolpyruvate</name>
        <dbReference type="ChEBI" id="CHEBI:58702"/>
    </ligand>
</feature>
<feature type="binding site" evidence="7">
    <location>
        <position position="99"/>
    </location>
    <ligand>
        <name>phosphoenolpyruvate</name>
        <dbReference type="ChEBI" id="CHEBI:58702"/>
    </ligand>
</feature>
<dbReference type="InterPro" id="IPR036968">
    <property type="entry name" value="Enolpyruvate_Tfrase_sf"/>
</dbReference>
<dbReference type="PANTHER" id="PTHR21090">
    <property type="entry name" value="AROM/DEHYDROQUINATE SYNTHASE"/>
    <property type="match status" value="1"/>
</dbReference>
<feature type="binding site" evidence="7">
    <location>
        <position position="203"/>
    </location>
    <ligand>
        <name>3-phosphoshikimate</name>
        <dbReference type="ChEBI" id="CHEBI:145989"/>
    </ligand>
</feature>
<feature type="binding site" evidence="7">
    <location>
        <position position="26"/>
    </location>
    <ligand>
        <name>3-phosphoshikimate</name>
        <dbReference type="ChEBI" id="CHEBI:145989"/>
    </ligand>
</feature>
<evidence type="ECO:0000256" key="7">
    <source>
        <dbReference type="HAMAP-Rule" id="MF_00210"/>
    </source>
</evidence>
<dbReference type="GO" id="GO:0003866">
    <property type="term" value="F:3-phosphoshikimate 1-carboxyvinyltransferase activity"/>
    <property type="evidence" value="ECO:0007669"/>
    <property type="project" value="UniProtKB-EC"/>
</dbReference>
<dbReference type="PROSITE" id="PS00885">
    <property type="entry name" value="EPSP_SYNTHASE_2"/>
    <property type="match status" value="1"/>
</dbReference>
<dbReference type="NCBIfam" id="TIGR01356">
    <property type="entry name" value="aroA"/>
    <property type="match status" value="1"/>
</dbReference>
<dbReference type="Pfam" id="PF00275">
    <property type="entry name" value="EPSP_synthase"/>
    <property type="match status" value="1"/>
</dbReference>
<evidence type="ECO:0000256" key="5">
    <source>
        <dbReference type="ARBA" id="ARBA00023141"/>
    </source>
</evidence>
<comment type="subcellular location">
    <subcellularLocation>
        <location evidence="7">Cytoplasm</location>
    </subcellularLocation>
</comment>
<dbReference type="SUPFAM" id="SSF55205">
    <property type="entry name" value="EPT/RTPC-like"/>
    <property type="match status" value="1"/>
</dbReference>
<dbReference type="HAMAP" id="MF_00210">
    <property type="entry name" value="EPSP_synth"/>
    <property type="match status" value="1"/>
</dbReference>
<comment type="caution">
    <text evidence="7">Lacks conserved residue(s) required for the propagation of feature annotation.</text>
</comment>
<keyword evidence="7" id="KW-0963">Cytoplasm</keyword>
<dbReference type="Gene3D" id="3.65.10.10">
    <property type="entry name" value="Enolpyruvate transferase domain"/>
    <property type="match status" value="2"/>
</dbReference>
<comment type="pathway">
    <text evidence="1 7">Metabolic intermediate biosynthesis; chorismate biosynthesis; chorismate from D-erythrose 4-phosphate and phosphoenolpyruvate: step 6/7.</text>
</comment>
<comment type="similarity">
    <text evidence="2 7">Belongs to the EPSP synthase family.</text>
</comment>
<feature type="binding site" evidence="7">
    <location>
        <position position="320"/>
    </location>
    <ligand>
        <name>3-phosphoshikimate</name>
        <dbReference type="ChEBI" id="CHEBI:145989"/>
    </ligand>
</feature>
<feature type="active site" description="Proton acceptor" evidence="7">
    <location>
        <position position="320"/>
    </location>
</feature>
<feature type="binding site" evidence="7">
    <location>
        <position position="174"/>
    </location>
    <ligand>
        <name>3-phosphoshikimate</name>
        <dbReference type="ChEBI" id="CHEBI:145989"/>
    </ligand>
</feature>
<evidence type="ECO:0000256" key="2">
    <source>
        <dbReference type="ARBA" id="ARBA00009948"/>
    </source>
</evidence>
<name>A0ABU1BSB2_9BURK</name>
<evidence type="ECO:0000256" key="3">
    <source>
        <dbReference type="ARBA" id="ARBA00022605"/>
    </source>
</evidence>
<comment type="subunit">
    <text evidence="7">Monomer.</text>
</comment>
<feature type="binding site" evidence="7">
    <location>
        <position position="393"/>
    </location>
    <ligand>
        <name>phosphoenolpyruvate</name>
        <dbReference type="ChEBI" id="CHEBI:58702"/>
    </ligand>
</feature>
<accession>A0ABU1BSB2</accession>
<dbReference type="InterPro" id="IPR023193">
    <property type="entry name" value="EPSP_synthase_CS"/>
</dbReference>
<keyword evidence="5 7" id="KW-0057">Aromatic amino acid biosynthesis</keyword>
<dbReference type="PIRSF" id="PIRSF000505">
    <property type="entry name" value="EPSPS"/>
    <property type="match status" value="1"/>
</dbReference>
<dbReference type="PROSITE" id="PS00104">
    <property type="entry name" value="EPSP_SYNTHASE_1"/>
    <property type="match status" value="1"/>
</dbReference>
<feature type="binding site" evidence="7">
    <location>
        <position position="173"/>
    </location>
    <ligand>
        <name>3-phosphoshikimate</name>
        <dbReference type="ChEBI" id="CHEBI:145989"/>
    </ligand>
</feature>
<sequence length="441" mass="47809">MKNYPRHLDLQPAMHAQGTVKLPGSKSISNRTLLLAAIAHGTTHISDLLASDDTHVMLMALQKLGIKWEQIGESQDYIVHGTDGRLPVYHADLFLGNAGTAIRPLTAALAVIGGDYTLHGVARMHERPIGDLVDALNAIGTRIEYTGTPGFPPLHIRRGLIQKHRMQVRGNVSSQFLTAILMAAPLMAKEEDVTIDVVGDLISKPYIEITLNLMHRFGVDVVRDGWKSFTVQAGQRYLSPDTIHVEGDASSASYFLAAGAIAGGPVRVEGVGKDSIQGDVRFVEALQKMGADITMGDNWIEAKSNGVLKAIDTDFNHIPDAAMTIAVAALYADGASVLRNIGSWRVKETDRIAAMATELRKLGATVEEGEDFLRITPPAQIQPAAIDTYDDHRMAMCFSLASLDGAARRGNKIRINDPKCVAKTFPDYFTSFSSIVGNNLF</sequence>
<feature type="binding site" evidence="7">
    <location>
        <position position="26"/>
    </location>
    <ligand>
        <name>phosphoenolpyruvate</name>
        <dbReference type="ChEBI" id="CHEBI:58702"/>
    </ligand>
</feature>
<feature type="domain" description="Enolpyruvate transferase" evidence="8">
    <location>
        <begin position="15"/>
        <end position="430"/>
    </location>
</feature>
<evidence type="ECO:0000313" key="10">
    <source>
        <dbReference type="Proteomes" id="UP001225596"/>
    </source>
</evidence>
<evidence type="ECO:0000256" key="1">
    <source>
        <dbReference type="ARBA" id="ARBA00004811"/>
    </source>
</evidence>
<dbReference type="InterPro" id="IPR006264">
    <property type="entry name" value="EPSP_synthase"/>
</dbReference>
<organism evidence="9 10">
    <name type="scientific">Keguizhuia sedimenti</name>
    <dbReference type="NCBI Taxonomy" id="3064264"/>
    <lineage>
        <taxon>Bacteria</taxon>
        <taxon>Pseudomonadati</taxon>
        <taxon>Pseudomonadota</taxon>
        <taxon>Betaproteobacteria</taxon>
        <taxon>Burkholderiales</taxon>
        <taxon>Oxalobacteraceae</taxon>
        <taxon>Keguizhuia</taxon>
    </lineage>
</organism>
<evidence type="ECO:0000259" key="8">
    <source>
        <dbReference type="Pfam" id="PF00275"/>
    </source>
</evidence>
<protein>
    <recommendedName>
        <fullName evidence="7">3-phosphoshikimate 1-carboxyvinyltransferase</fullName>
        <ecNumber evidence="7">2.5.1.19</ecNumber>
    </recommendedName>
    <alternativeName>
        <fullName evidence="7">5-enolpyruvylshikimate-3-phosphate synthase</fullName>
        <shortName evidence="7">EPSP synthase</shortName>
        <shortName evidence="7">EPSPS</shortName>
    </alternativeName>
</protein>
<dbReference type="Proteomes" id="UP001225596">
    <property type="component" value="Unassembled WGS sequence"/>
</dbReference>
<reference evidence="9 10" key="1">
    <citation type="submission" date="2023-08" db="EMBL/GenBank/DDBJ databases">
        <title>Oxalobacteraceae gen .nov., isolated from river sludge outside the plant.</title>
        <authorList>
            <person name="Zhao S.Y."/>
        </authorList>
    </citation>
    <scope>NUCLEOTIDE SEQUENCE [LARGE SCALE GENOMIC DNA]</scope>
    <source>
        <strain evidence="9 10">R-40</strain>
    </source>
</reference>
<evidence type="ECO:0000313" key="9">
    <source>
        <dbReference type="EMBL" id="MDQ9171911.1"/>
    </source>
</evidence>
<feature type="binding site" evidence="7">
    <location>
        <position position="347"/>
    </location>
    <ligand>
        <name>3-phosphoshikimate</name>
        <dbReference type="ChEBI" id="CHEBI:145989"/>
    </ligand>
</feature>
<dbReference type="EMBL" id="JAUYVH010000013">
    <property type="protein sequence ID" value="MDQ9171911.1"/>
    <property type="molecule type" value="Genomic_DNA"/>
</dbReference>
<dbReference type="InterPro" id="IPR001986">
    <property type="entry name" value="Enolpyruvate_Tfrase_dom"/>
</dbReference>
<feature type="binding site" evidence="7">
    <location>
        <position position="27"/>
    </location>
    <ligand>
        <name>3-phosphoshikimate</name>
        <dbReference type="ChEBI" id="CHEBI:145989"/>
    </ligand>
</feature>
<gene>
    <name evidence="7 9" type="primary">aroA</name>
    <name evidence="9" type="ORF">Q8A64_15965</name>
</gene>
<comment type="catalytic activity">
    <reaction evidence="6">
        <text>3-phosphoshikimate + phosphoenolpyruvate = 5-O-(1-carboxyvinyl)-3-phosphoshikimate + phosphate</text>
        <dbReference type="Rhea" id="RHEA:21256"/>
        <dbReference type="ChEBI" id="CHEBI:43474"/>
        <dbReference type="ChEBI" id="CHEBI:57701"/>
        <dbReference type="ChEBI" id="CHEBI:58702"/>
        <dbReference type="ChEBI" id="CHEBI:145989"/>
        <dbReference type="EC" id="2.5.1.19"/>
    </reaction>
    <physiologicalReaction direction="left-to-right" evidence="6">
        <dbReference type="Rhea" id="RHEA:21257"/>
    </physiologicalReaction>
</comment>
<proteinExistence type="inferred from homology"/>
<keyword evidence="10" id="KW-1185">Reference proteome</keyword>
<dbReference type="PANTHER" id="PTHR21090:SF5">
    <property type="entry name" value="PENTAFUNCTIONAL AROM POLYPEPTIDE"/>
    <property type="match status" value="1"/>
</dbReference>
<dbReference type="RefSeq" id="WP_338437889.1">
    <property type="nucleotide sequence ID" value="NZ_JAUYVH010000013.1"/>
</dbReference>
<feature type="binding site" evidence="7">
    <location>
        <position position="351"/>
    </location>
    <ligand>
        <name>phosphoenolpyruvate</name>
        <dbReference type="ChEBI" id="CHEBI:58702"/>
    </ligand>
</feature>